<organism evidence="2 5">
    <name type="scientific">Alistipes shahii</name>
    <dbReference type="NCBI Taxonomy" id="328814"/>
    <lineage>
        <taxon>Bacteria</taxon>
        <taxon>Pseudomonadati</taxon>
        <taxon>Bacteroidota</taxon>
        <taxon>Bacteroidia</taxon>
        <taxon>Bacteroidales</taxon>
        <taxon>Rikenellaceae</taxon>
        <taxon>Alistipes</taxon>
    </lineage>
</organism>
<evidence type="ECO:0000259" key="1">
    <source>
        <dbReference type="Pfam" id="PF00534"/>
    </source>
</evidence>
<dbReference type="RefSeq" id="WP_022062506.1">
    <property type="nucleotide sequence ID" value="NZ_CAUCFE010000004.1"/>
</dbReference>
<keyword evidence="2" id="KW-0808">Transferase</keyword>
<dbReference type="InterPro" id="IPR001296">
    <property type="entry name" value="Glyco_trans_1"/>
</dbReference>
<evidence type="ECO:0000313" key="5">
    <source>
        <dbReference type="Proteomes" id="UP000323567"/>
    </source>
</evidence>
<evidence type="ECO:0000313" key="2">
    <source>
        <dbReference type="EMBL" id="KAA2367618.1"/>
    </source>
</evidence>
<feature type="domain" description="Glycosyl transferase family 1" evidence="1">
    <location>
        <begin position="241"/>
        <end position="387"/>
    </location>
</feature>
<comment type="caution">
    <text evidence="2">The sequence shown here is derived from an EMBL/GenBank/DDBJ whole genome shotgun (WGS) entry which is preliminary data.</text>
</comment>
<dbReference type="Proteomes" id="UP000323567">
    <property type="component" value="Unassembled WGS sequence"/>
</dbReference>
<sequence>MKKIAFIIVRYGENINGGAEVHCQMLAERLLPYYEVEVLTTTIRAFNHPDQDYTEGVSSWNGVTIRRFKPQPIDQEQFRPFRKKYKTARRIRQYLKKLNLLRAASFLHPEWKSGIENERPFYESTATHAPGLLRYIESHKAEYAAFIFANFYTPQAVLGSVVTPEKSLLIPMAHPDKPLYYCINAPMFTRVRHIAFNTEAERQLCRSVFGRFLAPNSIVGCGIEMAPEAEWSGVKAKYELPDEYVLYLGRVSKAKVDKLLPYFLRCKAKYGGDAKLVLVGGFENEIRKFDSPDILFTGYVSDEEKTAIVRHATVMVNPSPMESLSLLMLEGMQSRIPLLVNGRSKVMKDHCRLSGAGLWYNNGRDFRKKLHRLLSDPELRRTMSEKGPAYVREHYDWEIIIPKLRTLIESI</sequence>
<evidence type="ECO:0000313" key="3">
    <source>
        <dbReference type="EMBL" id="KAA2375331.1"/>
    </source>
</evidence>
<accession>A0A5B3G216</accession>
<dbReference type="Proteomes" id="UP000322658">
    <property type="component" value="Unassembled WGS sequence"/>
</dbReference>
<evidence type="ECO:0000313" key="4">
    <source>
        <dbReference type="Proteomes" id="UP000322658"/>
    </source>
</evidence>
<dbReference type="GO" id="GO:0016757">
    <property type="term" value="F:glycosyltransferase activity"/>
    <property type="evidence" value="ECO:0007669"/>
    <property type="project" value="InterPro"/>
</dbReference>
<dbReference type="EMBL" id="VVXK01000017">
    <property type="protein sequence ID" value="KAA2367618.1"/>
    <property type="molecule type" value="Genomic_DNA"/>
</dbReference>
<dbReference type="Pfam" id="PF00534">
    <property type="entry name" value="Glycos_transf_1"/>
    <property type="match status" value="1"/>
</dbReference>
<gene>
    <name evidence="3" type="ORF">F2Y07_08815</name>
    <name evidence="2" type="ORF">F2Y13_11250</name>
</gene>
<proteinExistence type="predicted"/>
<dbReference type="SUPFAM" id="SSF53756">
    <property type="entry name" value="UDP-Glycosyltransferase/glycogen phosphorylase"/>
    <property type="match status" value="1"/>
</dbReference>
<reference evidence="4 5" key="1">
    <citation type="journal article" date="2019" name="Nat. Med.">
        <title>A library of human gut bacterial isolates paired with longitudinal multiomics data enables mechanistic microbiome research.</title>
        <authorList>
            <person name="Poyet M."/>
            <person name="Groussin M."/>
            <person name="Gibbons S.M."/>
            <person name="Avila-Pacheco J."/>
            <person name="Jiang X."/>
            <person name="Kearney S.M."/>
            <person name="Perrotta A.R."/>
            <person name="Berdy B."/>
            <person name="Zhao S."/>
            <person name="Lieberman T.D."/>
            <person name="Swanson P.K."/>
            <person name="Smith M."/>
            <person name="Roesemann S."/>
            <person name="Alexander J.E."/>
            <person name="Rich S.A."/>
            <person name="Livny J."/>
            <person name="Vlamakis H."/>
            <person name="Clish C."/>
            <person name="Bullock K."/>
            <person name="Deik A."/>
            <person name="Scott J."/>
            <person name="Pierce K.A."/>
            <person name="Xavier R.J."/>
            <person name="Alm E.J."/>
        </authorList>
    </citation>
    <scope>NUCLEOTIDE SEQUENCE [LARGE SCALE GENOMIC DNA]</scope>
    <source>
        <strain evidence="3 4">BIOML-A1</strain>
        <strain evidence="2 5">BIOML-A2</strain>
    </source>
</reference>
<name>A0A5B3G216_9BACT</name>
<protein>
    <submittedName>
        <fullName evidence="2">Glycosyltransferase family 4 protein</fullName>
    </submittedName>
</protein>
<dbReference type="PANTHER" id="PTHR12526:SF638">
    <property type="entry name" value="SPORE COAT PROTEIN SA"/>
    <property type="match status" value="1"/>
</dbReference>
<dbReference type="CDD" id="cd03801">
    <property type="entry name" value="GT4_PimA-like"/>
    <property type="match status" value="1"/>
</dbReference>
<dbReference type="Gene3D" id="3.40.50.2000">
    <property type="entry name" value="Glycogen Phosphorylase B"/>
    <property type="match status" value="3"/>
</dbReference>
<dbReference type="EMBL" id="VVXJ01000017">
    <property type="protein sequence ID" value="KAA2375331.1"/>
    <property type="molecule type" value="Genomic_DNA"/>
</dbReference>
<dbReference type="PANTHER" id="PTHR12526">
    <property type="entry name" value="GLYCOSYLTRANSFERASE"/>
    <property type="match status" value="1"/>
</dbReference>
<dbReference type="AlphaFoldDB" id="A0A5B3G216"/>